<evidence type="ECO:0000313" key="3">
    <source>
        <dbReference type="EMBL" id="OJD78660.1"/>
    </source>
</evidence>
<protein>
    <recommendedName>
        <fullName evidence="2">SH3 domain-containing protein</fullName>
    </recommendedName>
</protein>
<dbReference type="CDD" id="cd00174">
    <property type="entry name" value="SH3"/>
    <property type="match status" value="1"/>
</dbReference>
<dbReference type="InterPro" id="IPR001452">
    <property type="entry name" value="SH3_domain"/>
</dbReference>
<dbReference type="Gene3D" id="2.30.30.40">
    <property type="entry name" value="SH3 Domains"/>
    <property type="match status" value="2"/>
</dbReference>
<dbReference type="InterPro" id="IPR014593">
    <property type="entry name" value="UCP034961_SH3_2"/>
</dbReference>
<feature type="domain" description="SH3" evidence="2">
    <location>
        <begin position="4"/>
        <end position="60"/>
    </location>
</feature>
<dbReference type="GeneID" id="87592810"/>
<proteinExistence type="predicted"/>
<dbReference type="InterPro" id="IPR036028">
    <property type="entry name" value="SH3-like_dom_sf"/>
</dbReference>
<organism evidence="3 4">
    <name type="scientific">Bacillus paramycoides</name>
    <dbReference type="NCBI Taxonomy" id="2026194"/>
    <lineage>
        <taxon>Bacteria</taxon>
        <taxon>Bacillati</taxon>
        <taxon>Bacillota</taxon>
        <taxon>Bacilli</taxon>
        <taxon>Bacillales</taxon>
        <taxon>Bacillaceae</taxon>
        <taxon>Bacillus</taxon>
        <taxon>Bacillus cereus group</taxon>
    </lineage>
</organism>
<dbReference type="PIRSF" id="PIRSF034961">
    <property type="entry name" value="UCP034961_SH3_2"/>
    <property type="match status" value="1"/>
</dbReference>
<name>A0A1J9VT51_9BACI</name>
<evidence type="ECO:0000259" key="2">
    <source>
        <dbReference type="Pfam" id="PF07653"/>
    </source>
</evidence>
<accession>A0A1J9VT51</accession>
<gene>
    <name evidence="3" type="ORF">BAU28_14750</name>
</gene>
<evidence type="ECO:0000256" key="1">
    <source>
        <dbReference type="ARBA" id="ARBA00022443"/>
    </source>
</evidence>
<sequence>MKYSVMKSHVSNYPDPICLDEGDFVSIGEKYKGPENWDGWVYCSEEKYKRKGWVPEQIISKRTDGSGAIIKRYTAKELNVSSGEILIGLEELNGWLWCEKIDGEVGWVPKEKLRRN</sequence>
<evidence type="ECO:0000313" key="4">
    <source>
        <dbReference type="Proteomes" id="UP000182788"/>
    </source>
</evidence>
<reference evidence="3 4" key="1">
    <citation type="submission" date="2016-06" db="EMBL/GenBank/DDBJ databases">
        <title>First insights into the genetic diversity and population structure of in the Bacillus cereus group bacteria from diverse marine environments.</title>
        <authorList>
            <person name="Liu Y."/>
            <person name="Lai Q."/>
            <person name="Shao Z."/>
        </authorList>
    </citation>
    <scope>NUCLEOTIDE SEQUENCE [LARGE SCALE GENOMIC DNA]</scope>
    <source>
        <strain evidence="3 4">NH24A2</strain>
    </source>
</reference>
<dbReference type="SUPFAM" id="SSF50044">
    <property type="entry name" value="SH3-domain"/>
    <property type="match status" value="2"/>
</dbReference>
<comment type="caution">
    <text evidence="3">The sequence shown here is derived from an EMBL/GenBank/DDBJ whole genome shotgun (WGS) entry which is preliminary data.</text>
</comment>
<dbReference type="Proteomes" id="UP000182788">
    <property type="component" value="Unassembled WGS sequence"/>
</dbReference>
<keyword evidence="1" id="KW-0728">SH3 domain</keyword>
<dbReference type="Pfam" id="PF07653">
    <property type="entry name" value="SH3_2"/>
    <property type="match status" value="1"/>
</dbReference>
<dbReference type="EMBL" id="MAOI01000075">
    <property type="protein sequence ID" value="OJD78660.1"/>
    <property type="molecule type" value="Genomic_DNA"/>
</dbReference>
<dbReference type="AlphaFoldDB" id="A0A1J9VT51"/>
<dbReference type="RefSeq" id="WP_071719062.1">
    <property type="nucleotide sequence ID" value="NZ_CBCSHB010000006.1"/>
</dbReference>